<dbReference type="OrthoDB" id="5857016at2759"/>
<evidence type="ECO:0000313" key="2">
    <source>
        <dbReference type="EMBL" id="KIH59976.1"/>
    </source>
</evidence>
<proteinExistence type="predicted"/>
<keyword evidence="1" id="KW-0732">Signal</keyword>
<accession>A0A0C2GSE3</accession>
<organism evidence="2 3">
    <name type="scientific">Ancylostoma duodenale</name>
    <dbReference type="NCBI Taxonomy" id="51022"/>
    <lineage>
        <taxon>Eukaryota</taxon>
        <taxon>Metazoa</taxon>
        <taxon>Ecdysozoa</taxon>
        <taxon>Nematoda</taxon>
        <taxon>Chromadorea</taxon>
        <taxon>Rhabditida</taxon>
        <taxon>Rhabditina</taxon>
        <taxon>Rhabditomorpha</taxon>
        <taxon>Strongyloidea</taxon>
        <taxon>Ancylostomatidae</taxon>
        <taxon>Ancylostomatinae</taxon>
        <taxon>Ancylostoma</taxon>
    </lineage>
</organism>
<feature type="chain" id="PRO_5002149359" evidence="1">
    <location>
        <begin position="20"/>
        <end position="84"/>
    </location>
</feature>
<feature type="signal peptide" evidence="1">
    <location>
        <begin position="1"/>
        <end position="19"/>
    </location>
</feature>
<evidence type="ECO:0000313" key="3">
    <source>
        <dbReference type="Proteomes" id="UP000054047"/>
    </source>
</evidence>
<keyword evidence="3" id="KW-1185">Reference proteome</keyword>
<dbReference type="AlphaFoldDB" id="A0A0C2GSE3"/>
<dbReference type="EMBL" id="KN731420">
    <property type="protein sequence ID" value="KIH59976.1"/>
    <property type="molecule type" value="Genomic_DNA"/>
</dbReference>
<evidence type="ECO:0000256" key="1">
    <source>
        <dbReference type="SAM" id="SignalP"/>
    </source>
</evidence>
<dbReference type="Proteomes" id="UP000054047">
    <property type="component" value="Unassembled WGS sequence"/>
</dbReference>
<sequence length="84" mass="9274">MTGHRLHTILFALVVGTVAEPNSNLKARINLSAFKFVSEHAQHVIDLEVPKIVWPNVTKDFTAGYGTGKVSVQDLNITEFKSPK</sequence>
<dbReference type="Gene3D" id="3.15.10.10">
    <property type="entry name" value="Bactericidal permeability-increasing protein, domain 1"/>
    <property type="match status" value="1"/>
</dbReference>
<reference evidence="2 3" key="1">
    <citation type="submission" date="2013-12" db="EMBL/GenBank/DDBJ databases">
        <title>Draft genome of the parsitic nematode Ancylostoma duodenale.</title>
        <authorList>
            <person name="Mitreva M."/>
        </authorList>
    </citation>
    <scope>NUCLEOTIDE SEQUENCE [LARGE SCALE GENOMIC DNA]</scope>
    <source>
        <strain evidence="2 3">Zhejiang</strain>
    </source>
</reference>
<gene>
    <name evidence="2" type="ORF">ANCDUO_09781</name>
</gene>
<name>A0A0C2GSE3_9BILA</name>
<protein>
    <submittedName>
        <fullName evidence="2">Uncharacterized protein</fullName>
    </submittedName>
</protein>